<dbReference type="AlphaFoldDB" id="A0A0W8FWG9"/>
<proteinExistence type="predicted"/>
<dbReference type="EMBL" id="LNQE01000752">
    <property type="protein sequence ID" value="KUG25180.1"/>
    <property type="molecule type" value="Genomic_DNA"/>
</dbReference>
<comment type="caution">
    <text evidence="1">The sequence shown here is derived from an EMBL/GenBank/DDBJ whole genome shotgun (WGS) entry which is preliminary data.</text>
</comment>
<organism evidence="1">
    <name type="scientific">hydrocarbon metagenome</name>
    <dbReference type="NCBI Taxonomy" id="938273"/>
    <lineage>
        <taxon>unclassified sequences</taxon>
        <taxon>metagenomes</taxon>
        <taxon>ecological metagenomes</taxon>
    </lineage>
</organism>
<gene>
    <name evidence="1" type="ORF">ASZ90_005003</name>
</gene>
<reference evidence="1" key="1">
    <citation type="journal article" date="2015" name="Proc. Natl. Acad. Sci. U.S.A.">
        <title>Networks of energetic and metabolic interactions define dynamics in microbial communities.</title>
        <authorList>
            <person name="Embree M."/>
            <person name="Liu J.K."/>
            <person name="Al-Bassam M.M."/>
            <person name="Zengler K."/>
        </authorList>
    </citation>
    <scope>NUCLEOTIDE SEQUENCE</scope>
</reference>
<name>A0A0W8FWG9_9ZZZZ</name>
<protein>
    <submittedName>
        <fullName evidence="1">Uncharacterized protein</fullName>
    </submittedName>
</protein>
<evidence type="ECO:0000313" key="1">
    <source>
        <dbReference type="EMBL" id="KUG25180.1"/>
    </source>
</evidence>
<dbReference type="PROSITE" id="PS51257">
    <property type="entry name" value="PROKAR_LIPOPROTEIN"/>
    <property type="match status" value="1"/>
</dbReference>
<accession>A0A0W8FWG9</accession>
<sequence>MNNYKNHLTNIFIIASLALIISTACSEDNSGLAPYVGSPEMSTITIEEESFTPKVTWIGGYASVFGVNKGKRATLDTSLVWLVKADGNNLKYPVKFGDPPSNAIEITSQFGGTKLDSLQEDEDYTFWVLKEEVWERLSNEIGKTFVADPSLDEGEVISDSDSLFISTTVFASLAKRLDVFINIDGISTFGQLGVISIQETRSNRPIISWTITQSGVTDTAISVIGIAEGNQFDPGKTVWEIYSETTENGTPVFGKLNVITSPLNVGDSIPQTRAFVPFNKPGLDRNKTYYIWIANDIWNGEGRLRFEPGYAYATFNTR</sequence>